<gene>
    <name evidence="2" type="ORF">LWF01_00575</name>
</gene>
<keyword evidence="2" id="KW-0489">Methyltransferase</keyword>
<dbReference type="CDD" id="cd02440">
    <property type="entry name" value="AdoMet_MTases"/>
    <property type="match status" value="1"/>
</dbReference>
<keyword evidence="3" id="KW-1185">Reference proteome</keyword>
<dbReference type="GO" id="GO:0032259">
    <property type="term" value="P:methylation"/>
    <property type="evidence" value="ECO:0007669"/>
    <property type="project" value="UniProtKB-KW"/>
</dbReference>
<proteinExistence type="predicted"/>
<accession>A0ABY8QVJ2</accession>
<dbReference type="Gene3D" id="3.40.50.150">
    <property type="entry name" value="Vaccinia Virus protein VP39"/>
    <property type="match status" value="1"/>
</dbReference>
<dbReference type="Pfam" id="PF08241">
    <property type="entry name" value="Methyltransf_11"/>
    <property type="match status" value="1"/>
</dbReference>
<organism evidence="2 3">
    <name type="scientific">Saxibacter everestensis</name>
    <dbReference type="NCBI Taxonomy" id="2909229"/>
    <lineage>
        <taxon>Bacteria</taxon>
        <taxon>Bacillati</taxon>
        <taxon>Actinomycetota</taxon>
        <taxon>Actinomycetes</taxon>
        <taxon>Micrococcales</taxon>
        <taxon>Brevibacteriaceae</taxon>
        <taxon>Saxibacter</taxon>
    </lineage>
</organism>
<sequence length="201" mass="21935">MTDARPTRWNNNIHYHRLILDAVPTGARTALDVGTGNGLLAAELHKLVDDVTGIDPDADVLKLARQEDADVSWVQGDILTCPFPLASFDVVASVATIHHLPDLDQTLTRLAELTAPGGVVAAVGLARSSRPIDVVYDVAGLVQQHGFKRRHGIWAHSAPIVWPPPHTYADVRRSAARVLPGAKWSRLAMWRYSLVWNKPAA</sequence>
<evidence type="ECO:0000313" key="2">
    <source>
        <dbReference type="EMBL" id="WGW12294.1"/>
    </source>
</evidence>
<evidence type="ECO:0000313" key="3">
    <source>
        <dbReference type="Proteomes" id="UP001209083"/>
    </source>
</evidence>
<name>A0ABY8QVJ2_9MICO</name>
<dbReference type="RefSeq" id="WP_349639093.1">
    <property type="nucleotide sequence ID" value="NZ_CP090958.1"/>
</dbReference>
<keyword evidence="2" id="KW-0808">Transferase</keyword>
<evidence type="ECO:0000259" key="1">
    <source>
        <dbReference type="Pfam" id="PF08241"/>
    </source>
</evidence>
<feature type="domain" description="Methyltransferase type 11" evidence="1">
    <location>
        <begin position="31"/>
        <end position="121"/>
    </location>
</feature>
<dbReference type="SUPFAM" id="SSF53335">
    <property type="entry name" value="S-adenosyl-L-methionine-dependent methyltransferases"/>
    <property type="match status" value="1"/>
</dbReference>
<dbReference type="Proteomes" id="UP001209083">
    <property type="component" value="Chromosome"/>
</dbReference>
<reference evidence="2 3" key="1">
    <citation type="submission" date="2023-05" db="EMBL/GenBank/DDBJ databases">
        <title>Lithophilousrod everest ZFBP1038 complete genpme.</title>
        <authorList>
            <person name="Tian M."/>
        </authorList>
    </citation>
    <scope>NUCLEOTIDE SEQUENCE [LARGE SCALE GENOMIC DNA]</scope>
    <source>
        <strain evidence="2 3">ZFBP1038</strain>
    </source>
</reference>
<dbReference type="InterPro" id="IPR029063">
    <property type="entry name" value="SAM-dependent_MTases_sf"/>
</dbReference>
<dbReference type="PANTHER" id="PTHR43861">
    <property type="entry name" value="TRANS-ACONITATE 2-METHYLTRANSFERASE-RELATED"/>
    <property type="match status" value="1"/>
</dbReference>
<dbReference type="EMBL" id="CP090958">
    <property type="protein sequence ID" value="WGW12294.1"/>
    <property type="molecule type" value="Genomic_DNA"/>
</dbReference>
<dbReference type="EC" id="2.1.-.-" evidence="2"/>
<protein>
    <submittedName>
        <fullName evidence="2">Class I SAM-dependent methyltransferase</fullName>
        <ecNumber evidence="2">2.1.-.-</ecNumber>
    </submittedName>
</protein>
<dbReference type="PANTHER" id="PTHR43861:SF1">
    <property type="entry name" value="TRANS-ACONITATE 2-METHYLTRANSFERASE"/>
    <property type="match status" value="1"/>
</dbReference>
<dbReference type="InterPro" id="IPR013216">
    <property type="entry name" value="Methyltransf_11"/>
</dbReference>
<dbReference type="GO" id="GO:0008168">
    <property type="term" value="F:methyltransferase activity"/>
    <property type="evidence" value="ECO:0007669"/>
    <property type="project" value="UniProtKB-KW"/>
</dbReference>